<protein>
    <recommendedName>
        <fullName evidence="4">Lipoprotein</fullName>
    </recommendedName>
</protein>
<dbReference type="Proteomes" id="UP000575469">
    <property type="component" value="Unassembled WGS sequence"/>
</dbReference>
<evidence type="ECO:0000313" key="2">
    <source>
        <dbReference type="EMBL" id="NMV41960.1"/>
    </source>
</evidence>
<name>A0A848P883_9RALS</name>
<feature type="chain" id="PRO_5032847916" description="Lipoprotein" evidence="1">
    <location>
        <begin position="25"/>
        <end position="296"/>
    </location>
</feature>
<reference evidence="2 3" key="1">
    <citation type="submission" date="2020-04" db="EMBL/GenBank/DDBJ databases">
        <title>Ralstonia insidiosa genome sequencing and assembly.</title>
        <authorList>
            <person name="Martins R.C.R."/>
            <person name="Perdigao-Neto L.V."/>
            <person name="Levin A.S.S."/>
            <person name="Costa S.F."/>
        </authorList>
    </citation>
    <scope>NUCLEOTIDE SEQUENCE [LARGE SCALE GENOMIC DNA]</scope>
    <source>
        <strain evidence="2 3">5047</strain>
    </source>
</reference>
<organism evidence="2 3">
    <name type="scientific">Ralstonia insidiosa</name>
    <dbReference type="NCBI Taxonomy" id="190721"/>
    <lineage>
        <taxon>Bacteria</taxon>
        <taxon>Pseudomonadati</taxon>
        <taxon>Pseudomonadota</taxon>
        <taxon>Betaproteobacteria</taxon>
        <taxon>Burkholderiales</taxon>
        <taxon>Burkholderiaceae</taxon>
        <taxon>Ralstonia</taxon>
    </lineage>
</organism>
<accession>A0A848P883</accession>
<evidence type="ECO:0000313" key="3">
    <source>
        <dbReference type="Proteomes" id="UP000575469"/>
    </source>
</evidence>
<comment type="caution">
    <text evidence="2">The sequence shown here is derived from an EMBL/GenBank/DDBJ whole genome shotgun (WGS) entry which is preliminary data.</text>
</comment>
<sequence>MIHTIRGALSLPLTALVITLAACGGGENDSTTATPVELSGWFICNGPFNYVAVTPRNNLYGTCDGKNLFSASYTAQLDQEAQKTAPGWLNAVLSNVFFYDIDTGLPPTSPMARGSVPQDTYTGAGQTHAGYTTLDLGETGGVSKAGALSNGSIIPARMNLQGRPYCSPSCSATAPNPPATAGGYAGTYGVIVPVPYAIAGNSTTWTWQSDVNLTIDAAGSLSGTLPQGTLKATIVGFDASQGIAEYTGTLATASGAVAVQGVFGYDPTGTDARVSPMVALYVSGSPFEFLYHLSKR</sequence>
<feature type="signal peptide" evidence="1">
    <location>
        <begin position="1"/>
        <end position="24"/>
    </location>
</feature>
<proteinExistence type="predicted"/>
<gene>
    <name evidence="2" type="ORF">HGR00_29005</name>
</gene>
<dbReference type="RefSeq" id="WP_169341940.1">
    <property type="nucleotide sequence ID" value="NZ_JABBZM010000042.1"/>
</dbReference>
<keyword evidence="1" id="KW-0732">Signal</keyword>
<evidence type="ECO:0008006" key="4">
    <source>
        <dbReference type="Google" id="ProtNLM"/>
    </source>
</evidence>
<dbReference type="PROSITE" id="PS51257">
    <property type="entry name" value="PROKAR_LIPOPROTEIN"/>
    <property type="match status" value="1"/>
</dbReference>
<evidence type="ECO:0000256" key="1">
    <source>
        <dbReference type="SAM" id="SignalP"/>
    </source>
</evidence>
<dbReference type="EMBL" id="JABBZM010000042">
    <property type="protein sequence ID" value="NMV41960.1"/>
    <property type="molecule type" value="Genomic_DNA"/>
</dbReference>
<dbReference type="AlphaFoldDB" id="A0A848P883"/>